<dbReference type="AlphaFoldDB" id="Q6YNM0"/>
<gene>
    <name evidence="1" type="primary">gldH</name>
</gene>
<dbReference type="InterPro" id="IPR003208">
    <property type="entry name" value="Dehydtase/Dehydtase_re"/>
</dbReference>
<organism evidence="1">
    <name type="scientific">Lentilactobacillus hilgardii</name>
    <name type="common">Lactobacillus hilgardii</name>
    <dbReference type="NCBI Taxonomy" id="1588"/>
    <lineage>
        <taxon>Bacteria</taxon>
        <taxon>Bacillati</taxon>
        <taxon>Bacillota</taxon>
        <taxon>Bacilli</taxon>
        <taxon>Lactobacillales</taxon>
        <taxon>Lactobacillaceae</taxon>
        <taxon>Lentilactobacillus</taxon>
    </lineage>
</organism>
<dbReference type="PIRSF" id="PIRSF011503">
    <property type="entry name" value="DdrB_PduH"/>
    <property type="match status" value="1"/>
</dbReference>
<reference evidence="1" key="1">
    <citation type="submission" date="2001-11" db="EMBL/GenBank/DDBJ databases">
        <title>Glycerol degradation genes from lactic acid bacteria.</title>
        <authorList>
            <person name="Gorga A."/>
            <person name="Claisse O."/>
            <person name="Lonvaud A."/>
        </authorList>
    </citation>
    <scope>NUCLEOTIDE SEQUENCE</scope>
</reference>
<protein>
    <submittedName>
        <fullName evidence="1">GldH</fullName>
    </submittedName>
</protein>
<dbReference type="EMBL" id="AY061969">
    <property type="protein sequence ID" value="AAQ93023.1"/>
    <property type="molecule type" value="Genomic_DNA"/>
</dbReference>
<dbReference type="SUPFAM" id="SSF52968">
    <property type="entry name" value="B12-dependent dehydatase associated subunit"/>
    <property type="match status" value="1"/>
</dbReference>
<proteinExistence type="predicted"/>
<accession>Q6YNM0</accession>
<name>Q6YNM0_LENHI</name>
<dbReference type="Pfam" id="PF02288">
    <property type="entry name" value="Dehydratase_MU"/>
    <property type="match status" value="1"/>
</dbReference>
<dbReference type="InterPro" id="IPR009192">
    <property type="entry name" value="Diol/glycerol_deHydtase_re_ssu"/>
</dbReference>
<dbReference type="InterPro" id="IPR010254">
    <property type="entry name" value="B12-dep_deHydtase_bsu"/>
</dbReference>
<dbReference type="Gene3D" id="3.40.50.10150">
    <property type="entry name" value="B12-dependent dehydatase associated subunit"/>
    <property type="match status" value="1"/>
</dbReference>
<evidence type="ECO:0000313" key="1">
    <source>
        <dbReference type="EMBL" id="AAQ93023.1"/>
    </source>
</evidence>
<sequence>MPTRGVEMMAIDNDKPAIILALPATVNGRLPVQLRPMLYGIEEEQIPLQTTVFDEDTAIKRAYKAAVASRLSVGISFDKHQIVVQYKNLKPDEPLFAVPIDASANIRKIGANAARLVKGVPFKK</sequence>